<accession>A0ACB9K237</accession>
<sequence length="71" mass="8051">MLFIRNTISLLKPYSLSPFLLGFLIHPKFLQSLSLRAPSSSNSGIDCSARRLIFGSNWWFEQFEATILGIC</sequence>
<protein>
    <submittedName>
        <fullName evidence="1">Uncharacterized protein</fullName>
    </submittedName>
</protein>
<dbReference type="Proteomes" id="UP001056120">
    <property type="component" value="Linkage Group LG01"/>
</dbReference>
<evidence type="ECO:0000313" key="2">
    <source>
        <dbReference type="Proteomes" id="UP001056120"/>
    </source>
</evidence>
<gene>
    <name evidence="1" type="ORF">L1987_00395</name>
</gene>
<comment type="caution">
    <text evidence="1">The sequence shown here is derived from an EMBL/GenBank/DDBJ whole genome shotgun (WGS) entry which is preliminary data.</text>
</comment>
<dbReference type="EMBL" id="CM042018">
    <property type="protein sequence ID" value="KAI3826348.1"/>
    <property type="molecule type" value="Genomic_DNA"/>
</dbReference>
<organism evidence="1 2">
    <name type="scientific">Smallanthus sonchifolius</name>
    <dbReference type="NCBI Taxonomy" id="185202"/>
    <lineage>
        <taxon>Eukaryota</taxon>
        <taxon>Viridiplantae</taxon>
        <taxon>Streptophyta</taxon>
        <taxon>Embryophyta</taxon>
        <taxon>Tracheophyta</taxon>
        <taxon>Spermatophyta</taxon>
        <taxon>Magnoliopsida</taxon>
        <taxon>eudicotyledons</taxon>
        <taxon>Gunneridae</taxon>
        <taxon>Pentapetalae</taxon>
        <taxon>asterids</taxon>
        <taxon>campanulids</taxon>
        <taxon>Asterales</taxon>
        <taxon>Asteraceae</taxon>
        <taxon>Asteroideae</taxon>
        <taxon>Heliantheae alliance</taxon>
        <taxon>Millerieae</taxon>
        <taxon>Smallanthus</taxon>
    </lineage>
</organism>
<reference evidence="2" key="1">
    <citation type="journal article" date="2022" name="Mol. Ecol. Resour.">
        <title>The genomes of chicory, endive, great burdock and yacon provide insights into Asteraceae palaeo-polyploidization history and plant inulin production.</title>
        <authorList>
            <person name="Fan W."/>
            <person name="Wang S."/>
            <person name="Wang H."/>
            <person name="Wang A."/>
            <person name="Jiang F."/>
            <person name="Liu H."/>
            <person name="Zhao H."/>
            <person name="Xu D."/>
            <person name="Zhang Y."/>
        </authorList>
    </citation>
    <scope>NUCLEOTIDE SEQUENCE [LARGE SCALE GENOMIC DNA]</scope>
    <source>
        <strain evidence="2">cv. Yunnan</strain>
    </source>
</reference>
<reference evidence="1 2" key="2">
    <citation type="journal article" date="2022" name="Mol. Ecol. Resour.">
        <title>The genomes of chicory, endive, great burdock and yacon provide insights into Asteraceae paleo-polyploidization history and plant inulin production.</title>
        <authorList>
            <person name="Fan W."/>
            <person name="Wang S."/>
            <person name="Wang H."/>
            <person name="Wang A."/>
            <person name="Jiang F."/>
            <person name="Liu H."/>
            <person name="Zhao H."/>
            <person name="Xu D."/>
            <person name="Zhang Y."/>
        </authorList>
    </citation>
    <scope>NUCLEOTIDE SEQUENCE [LARGE SCALE GENOMIC DNA]</scope>
    <source>
        <strain evidence="2">cv. Yunnan</strain>
        <tissue evidence="1">Leaves</tissue>
    </source>
</reference>
<proteinExistence type="predicted"/>
<name>A0ACB9K237_9ASTR</name>
<keyword evidence="2" id="KW-1185">Reference proteome</keyword>
<evidence type="ECO:0000313" key="1">
    <source>
        <dbReference type="EMBL" id="KAI3826348.1"/>
    </source>
</evidence>